<accession>A0A3N9P1A1</accession>
<dbReference type="RefSeq" id="WP_124697018.1">
    <property type="nucleotide sequence ID" value="NZ_JBHUFE010000019.1"/>
</dbReference>
<dbReference type="AlphaFoldDB" id="A0A3N9P1A1"/>
<name>A0A3N9P1A1_9BACL</name>
<proteinExistence type="predicted"/>
<evidence type="ECO:0000313" key="2">
    <source>
        <dbReference type="Proteomes" id="UP000282529"/>
    </source>
</evidence>
<comment type="caution">
    <text evidence="1">The sequence shown here is derived from an EMBL/GenBank/DDBJ whole genome shotgun (WGS) entry which is preliminary data.</text>
</comment>
<evidence type="ECO:0000313" key="1">
    <source>
        <dbReference type="EMBL" id="RQW09489.1"/>
    </source>
</evidence>
<keyword evidence="2" id="KW-1185">Reference proteome</keyword>
<dbReference type="OrthoDB" id="2622553at2"/>
<gene>
    <name evidence="1" type="ORF">EH198_18610</name>
</gene>
<dbReference type="Proteomes" id="UP000282529">
    <property type="component" value="Unassembled WGS sequence"/>
</dbReference>
<sequence length="104" mass="12418">MKSRIHYLLDCGDHYNRIEAAGEKERTDSEWIGTQDEEARGMERCRIREEEAAYHCTAERLSGMRKDESGQPARAVPLFWSFPEGRGARQPWRRRLWEHRRDEL</sequence>
<organism evidence="1 2">
    <name type="scientific">Paenibacillus rhizophilus</name>
    <dbReference type="NCBI Taxonomy" id="1850366"/>
    <lineage>
        <taxon>Bacteria</taxon>
        <taxon>Bacillati</taxon>
        <taxon>Bacillota</taxon>
        <taxon>Bacilli</taxon>
        <taxon>Bacillales</taxon>
        <taxon>Paenibacillaceae</taxon>
        <taxon>Paenibacillus</taxon>
    </lineage>
</organism>
<dbReference type="EMBL" id="RQPI01000013">
    <property type="protein sequence ID" value="RQW09489.1"/>
    <property type="molecule type" value="Genomic_DNA"/>
</dbReference>
<protein>
    <submittedName>
        <fullName evidence="1">Uncharacterized protein</fullName>
    </submittedName>
</protein>
<reference evidence="1 2" key="1">
    <citation type="submission" date="2018-11" db="EMBL/GenBank/DDBJ databases">
        <title>Genome sequence of strain 7197.</title>
        <authorList>
            <person name="Gao J."/>
            <person name="Sun J."/>
        </authorList>
    </citation>
    <scope>NUCLEOTIDE SEQUENCE [LARGE SCALE GENOMIC DNA]</scope>
    <source>
        <strain evidence="1 2">7197</strain>
    </source>
</reference>